<reference evidence="5" key="1">
    <citation type="submission" date="2022-10" db="EMBL/GenBank/DDBJ databases">
        <title>Description of Fervidibacillus gen. nov. in the family Fervidibacillaceae fam. nov. with two species, Fervidibacillus albus sp. nov., and Fervidibacillus halotolerans sp. nov., isolated from tidal flat sediments.</title>
        <authorList>
            <person name="Kwon K.K."/>
            <person name="Yang S.-H."/>
        </authorList>
    </citation>
    <scope>NUCLEOTIDE SEQUENCE</scope>
    <source>
        <strain evidence="5">JCM 19140</strain>
    </source>
</reference>
<dbReference type="AlphaFoldDB" id="A0AAE3IVL2"/>
<protein>
    <submittedName>
        <fullName evidence="5">LacI family transcriptional regulator</fullName>
    </submittedName>
</protein>
<dbReference type="Gene3D" id="1.10.260.40">
    <property type="entry name" value="lambda repressor-like DNA-binding domains"/>
    <property type="match status" value="1"/>
</dbReference>
<dbReference type="PANTHER" id="PTHR30146:SF109">
    <property type="entry name" value="HTH-TYPE TRANSCRIPTIONAL REGULATOR GALS"/>
    <property type="match status" value="1"/>
</dbReference>
<name>A0AAE3IVL2_9BACI</name>
<evidence type="ECO:0000313" key="6">
    <source>
        <dbReference type="Proteomes" id="UP001209318"/>
    </source>
</evidence>
<evidence type="ECO:0000256" key="3">
    <source>
        <dbReference type="ARBA" id="ARBA00023163"/>
    </source>
</evidence>
<dbReference type="RefSeq" id="WP_263074353.1">
    <property type="nucleotide sequence ID" value="NZ_JAOUSF010000006.1"/>
</dbReference>
<comment type="caution">
    <text evidence="5">The sequence shown here is derived from an EMBL/GenBank/DDBJ whole genome shotgun (WGS) entry which is preliminary data.</text>
</comment>
<dbReference type="InterPro" id="IPR010982">
    <property type="entry name" value="Lambda_DNA-bd_dom_sf"/>
</dbReference>
<dbReference type="InterPro" id="IPR046335">
    <property type="entry name" value="LacI/GalR-like_sensor"/>
</dbReference>
<evidence type="ECO:0000256" key="1">
    <source>
        <dbReference type="ARBA" id="ARBA00023015"/>
    </source>
</evidence>
<dbReference type="InterPro" id="IPR028082">
    <property type="entry name" value="Peripla_BP_I"/>
</dbReference>
<dbReference type="InterPro" id="IPR000843">
    <property type="entry name" value="HTH_LacI"/>
</dbReference>
<dbReference type="Pfam" id="PF00356">
    <property type="entry name" value="LacI"/>
    <property type="match status" value="1"/>
</dbReference>
<keyword evidence="6" id="KW-1185">Reference proteome</keyword>
<keyword evidence="3" id="KW-0804">Transcription</keyword>
<dbReference type="Proteomes" id="UP001209318">
    <property type="component" value="Unassembled WGS sequence"/>
</dbReference>
<dbReference type="CDD" id="cd06294">
    <property type="entry name" value="PBP1_MalR-like"/>
    <property type="match status" value="1"/>
</dbReference>
<feature type="domain" description="HTH lacI-type" evidence="4">
    <location>
        <begin position="3"/>
        <end position="57"/>
    </location>
</feature>
<dbReference type="GO" id="GO:0000976">
    <property type="term" value="F:transcription cis-regulatory region binding"/>
    <property type="evidence" value="ECO:0007669"/>
    <property type="project" value="TreeGrafter"/>
</dbReference>
<evidence type="ECO:0000313" key="5">
    <source>
        <dbReference type="EMBL" id="MCU9615032.1"/>
    </source>
</evidence>
<dbReference type="PROSITE" id="PS50932">
    <property type="entry name" value="HTH_LACI_2"/>
    <property type="match status" value="1"/>
</dbReference>
<dbReference type="SMART" id="SM00354">
    <property type="entry name" value="HTH_LACI"/>
    <property type="match status" value="1"/>
</dbReference>
<evidence type="ECO:0000259" key="4">
    <source>
        <dbReference type="PROSITE" id="PS50932"/>
    </source>
</evidence>
<keyword evidence="1" id="KW-0805">Transcription regulation</keyword>
<dbReference type="SUPFAM" id="SSF53822">
    <property type="entry name" value="Periplasmic binding protein-like I"/>
    <property type="match status" value="1"/>
</dbReference>
<organism evidence="5 6">
    <name type="scientific">Perspicuibacillus lycopersici</name>
    <dbReference type="NCBI Taxonomy" id="1325689"/>
    <lineage>
        <taxon>Bacteria</taxon>
        <taxon>Bacillati</taxon>
        <taxon>Bacillota</taxon>
        <taxon>Bacilli</taxon>
        <taxon>Bacillales</taxon>
        <taxon>Bacillaceae</taxon>
        <taxon>Perspicuibacillus</taxon>
    </lineage>
</organism>
<dbReference type="PANTHER" id="PTHR30146">
    <property type="entry name" value="LACI-RELATED TRANSCRIPTIONAL REPRESSOR"/>
    <property type="match status" value="1"/>
</dbReference>
<dbReference type="Gene3D" id="3.40.50.2300">
    <property type="match status" value="2"/>
</dbReference>
<keyword evidence="2" id="KW-0238">DNA-binding</keyword>
<accession>A0AAE3IVL2</accession>
<dbReference type="SUPFAM" id="SSF47413">
    <property type="entry name" value="lambda repressor-like DNA-binding domains"/>
    <property type="match status" value="1"/>
</dbReference>
<evidence type="ECO:0000256" key="2">
    <source>
        <dbReference type="ARBA" id="ARBA00023125"/>
    </source>
</evidence>
<dbReference type="EMBL" id="JAOUSF010000006">
    <property type="protein sequence ID" value="MCU9615032.1"/>
    <property type="molecule type" value="Genomic_DNA"/>
</dbReference>
<dbReference type="CDD" id="cd01392">
    <property type="entry name" value="HTH_LacI"/>
    <property type="match status" value="1"/>
</dbReference>
<proteinExistence type="predicted"/>
<gene>
    <name evidence="5" type="ORF">OEV98_15970</name>
</gene>
<dbReference type="Pfam" id="PF13377">
    <property type="entry name" value="Peripla_BP_3"/>
    <property type="match status" value="1"/>
</dbReference>
<dbReference type="PROSITE" id="PS00356">
    <property type="entry name" value="HTH_LACI_1"/>
    <property type="match status" value="1"/>
</dbReference>
<dbReference type="GO" id="GO:0003700">
    <property type="term" value="F:DNA-binding transcription factor activity"/>
    <property type="evidence" value="ECO:0007669"/>
    <property type="project" value="TreeGrafter"/>
</dbReference>
<sequence>MSVTIKDVAKKANVSPATVSRVIADSSSISEKTKKKVRKVMEELGYYSNYNARVLVQKNTQTIGIVMKHSASHTLNNPFFPEVLRGISSLCYKHEYSISLTTGETEEDIYEEVVRMVRSRRVDGVIVLYSKINDKVVPFLLESDFPFVVIGKPLSDTNRIMYVDNDNIQAAKEATEYIITRGHEKIGFIGGDPNFQVVRDRLNGFQQAVNDHHLALDESYEKYFQFNQVQATQIVQAFLRMPKPPTAFVITDDINALLVMLTLRDLNINVPEEISIISFNNTIISKLATPPMTSVDTQTYQLGFESAKCLLELINTPNIFKKSVIIPTIIIERDTCMELVRTRRNGY</sequence>